<organism evidence="1 2">
    <name type="scientific">Camellia lanceoleosa</name>
    <dbReference type="NCBI Taxonomy" id="1840588"/>
    <lineage>
        <taxon>Eukaryota</taxon>
        <taxon>Viridiplantae</taxon>
        <taxon>Streptophyta</taxon>
        <taxon>Embryophyta</taxon>
        <taxon>Tracheophyta</taxon>
        <taxon>Spermatophyta</taxon>
        <taxon>Magnoliopsida</taxon>
        <taxon>eudicotyledons</taxon>
        <taxon>Gunneridae</taxon>
        <taxon>Pentapetalae</taxon>
        <taxon>asterids</taxon>
        <taxon>Ericales</taxon>
        <taxon>Theaceae</taxon>
        <taxon>Camellia</taxon>
    </lineage>
</organism>
<dbReference type="Proteomes" id="UP001060215">
    <property type="component" value="Chromosome 2"/>
</dbReference>
<name>A0ACC0HXH5_9ERIC</name>
<protein>
    <submittedName>
        <fullName evidence="1">Receptor-like cytosolic serine/threonine-protein kinase RBK1</fullName>
    </submittedName>
</protein>
<reference evidence="1 2" key="1">
    <citation type="journal article" date="2022" name="Plant J.">
        <title>Chromosome-level genome of Camellia lanceoleosa provides a valuable resource for understanding genome evolution and self-incompatibility.</title>
        <authorList>
            <person name="Gong W."/>
            <person name="Xiao S."/>
            <person name="Wang L."/>
            <person name="Liao Z."/>
            <person name="Chang Y."/>
            <person name="Mo W."/>
            <person name="Hu G."/>
            <person name="Li W."/>
            <person name="Zhao G."/>
            <person name="Zhu H."/>
            <person name="Hu X."/>
            <person name="Ji K."/>
            <person name="Xiang X."/>
            <person name="Song Q."/>
            <person name="Yuan D."/>
            <person name="Jin S."/>
            <person name="Zhang L."/>
        </authorList>
    </citation>
    <scope>NUCLEOTIDE SEQUENCE [LARGE SCALE GENOMIC DNA]</scope>
    <source>
        <strain evidence="1">SQ_2022a</strain>
    </source>
</reference>
<evidence type="ECO:0000313" key="2">
    <source>
        <dbReference type="Proteomes" id="UP001060215"/>
    </source>
</evidence>
<comment type="caution">
    <text evidence="1">The sequence shown here is derived from an EMBL/GenBank/DDBJ whole genome shotgun (WGS) entry which is preliminary data.</text>
</comment>
<dbReference type="EMBL" id="CM045759">
    <property type="protein sequence ID" value="KAI8017454.1"/>
    <property type="molecule type" value="Genomic_DNA"/>
</dbReference>
<gene>
    <name evidence="1" type="ORF">LOK49_LG04G01559</name>
</gene>
<evidence type="ECO:0000313" key="1">
    <source>
        <dbReference type="EMBL" id="KAI8017454.1"/>
    </source>
</evidence>
<sequence length="449" mass="49992">MTISMEETQEILETTGPFDRKGSPETESLDGKESLETESYDEKEKQEEDSDDQSSPRGVLEIPISGSDSDNSSCGTSATEKSTVHRALFGENNGLHWRNLIDNIKWKSMRRFSTIPLLGGNFTKKELADATDNFSPEKLIGEGGHAEVYKGCLSDGLVVAVKRITKKEKNDEDRVGDFLSELGIIAHINHPNAAKLIGFGVDGGLHLVLQFSPHGSLASVLHGATEKLDWKRRFKVALGVAEGLQYLHCECQRRIIHRDITASNILLTEDYEPQISDFGLAKWLPEKWVHHVVHPIEGTFGYMAPEYFMHGIVDEKTDVFAFGVLLLELITGRHAVDSCRQSLVMWAKPLLEENNVNDIADPSLGDAYDNGEMKRVMSIALACIHHLPSTRPNMNRVVQLLRGEGGQAELKQRSMVGGRAIVLDDSDLEDYTSASYLSDLDRHRQLLLE</sequence>
<keyword evidence="2" id="KW-1185">Reference proteome</keyword>
<proteinExistence type="predicted"/>
<accession>A0ACC0HXH5</accession>